<proteinExistence type="predicted"/>
<dbReference type="Proteomes" id="UP000681967">
    <property type="component" value="Unassembled WGS sequence"/>
</dbReference>
<dbReference type="AlphaFoldDB" id="A0A8S2SXQ0"/>
<evidence type="ECO:0000313" key="1">
    <source>
        <dbReference type="EMBL" id="CAF4249406.1"/>
    </source>
</evidence>
<dbReference type="EMBL" id="CAJOBH010025921">
    <property type="protein sequence ID" value="CAF4249406.1"/>
    <property type="molecule type" value="Genomic_DNA"/>
</dbReference>
<sequence>YVDDIFFTSNDSLESIDQMLDEANNFHSNIKLVR</sequence>
<feature type="non-terminal residue" evidence="1">
    <location>
        <position position="1"/>
    </location>
</feature>
<protein>
    <submittedName>
        <fullName evidence="1">Uncharacterized protein</fullName>
    </submittedName>
</protein>
<accession>A0A8S2SXQ0</accession>
<comment type="caution">
    <text evidence="1">The sequence shown here is derived from an EMBL/GenBank/DDBJ whole genome shotgun (WGS) entry which is preliminary data.</text>
</comment>
<evidence type="ECO:0000313" key="2">
    <source>
        <dbReference type="Proteomes" id="UP000681967"/>
    </source>
</evidence>
<name>A0A8S2SXQ0_9BILA</name>
<gene>
    <name evidence="1" type="ORF">BYL167_LOCUS25481</name>
</gene>
<reference evidence="1" key="1">
    <citation type="submission" date="2021-02" db="EMBL/GenBank/DDBJ databases">
        <authorList>
            <person name="Nowell W R."/>
        </authorList>
    </citation>
    <scope>NUCLEOTIDE SEQUENCE</scope>
</reference>
<organism evidence="1 2">
    <name type="scientific">Rotaria magnacalcarata</name>
    <dbReference type="NCBI Taxonomy" id="392030"/>
    <lineage>
        <taxon>Eukaryota</taxon>
        <taxon>Metazoa</taxon>
        <taxon>Spiralia</taxon>
        <taxon>Gnathifera</taxon>
        <taxon>Rotifera</taxon>
        <taxon>Eurotatoria</taxon>
        <taxon>Bdelloidea</taxon>
        <taxon>Philodinida</taxon>
        <taxon>Philodinidae</taxon>
        <taxon>Rotaria</taxon>
    </lineage>
</organism>